<name>A0ABW4D981_9LACO</name>
<dbReference type="Proteomes" id="UP001597189">
    <property type="component" value="Unassembled WGS sequence"/>
</dbReference>
<feature type="compositionally biased region" description="Polar residues" evidence="1">
    <location>
        <begin position="49"/>
        <end position="63"/>
    </location>
</feature>
<dbReference type="SMART" id="SM00278">
    <property type="entry name" value="HhH1"/>
    <property type="match status" value="2"/>
</dbReference>
<feature type="region of interest" description="Disordered" evidence="1">
    <location>
        <begin position="142"/>
        <end position="181"/>
    </location>
</feature>
<protein>
    <submittedName>
        <fullName evidence="3">Helix-hairpin-helix domain-containing protein</fullName>
    </submittedName>
</protein>
<dbReference type="Pfam" id="PF12836">
    <property type="entry name" value="HHH_3"/>
    <property type="match status" value="1"/>
</dbReference>
<evidence type="ECO:0000313" key="3">
    <source>
        <dbReference type="EMBL" id="MFD1456557.1"/>
    </source>
</evidence>
<dbReference type="InterPro" id="IPR051675">
    <property type="entry name" value="Endo/Exo/Phosphatase_dom_1"/>
</dbReference>
<evidence type="ECO:0000256" key="1">
    <source>
        <dbReference type="SAM" id="MobiDB-lite"/>
    </source>
</evidence>
<dbReference type="EMBL" id="JBHTOD010000012">
    <property type="protein sequence ID" value="MFD1456557.1"/>
    <property type="molecule type" value="Genomic_DNA"/>
</dbReference>
<proteinExistence type="predicted"/>
<dbReference type="PANTHER" id="PTHR21180">
    <property type="entry name" value="ENDONUCLEASE/EXONUCLEASE/PHOSPHATASE FAMILY DOMAIN-CONTAINING PROTEIN 1"/>
    <property type="match status" value="1"/>
</dbReference>
<feature type="domain" description="Helix-hairpin-helix DNA-binding motif class 1" evidence="2">
    <location>
        <begin position="222"/>
        <end position="241"/>
    </location>
</feature>
<dbReference type="NCBIfam" id="TIGR00426">
    <property type="entry name" value="competence protein ComEA helix-hairpin-helix repeat region"/>
    <property type="match status" value="1"/>
</dbReference>
<evidence type="ECO:0000313" key="4">
    <source>
        <dbReference type="Proteomes" id="UP001597189"/>
    </source>
</evidence>
<feature type="compositionally biased region" description="Low complexity" evidence="1">
    <location>
        <begin position="69"/>
        <end position="82"/>
    </location>
</feature>
<feature type="domain" description="Helix-hairpin-helix DNA-binding motif class 1" evidence="2">
    <location>
        <begin position="192"/>
        <end position="211"/>
    </location>
</feature>
<evidence type="ECO:0000259" key="2">
    <source>
        <dbReference type="SMART" id="SM00278"/>
    </source>
</evidence>
<dbReference type="InterPro" id="IPR003583">
    <property type="entry name" value="Hlx-hairpin-Hlx_DNA-bd_motif"/>
</dbReference>
<dbReference type="InterPro" id="IPR019554">
    <property type="entry name" value="Soluble_ligand-bd"/>
</dbReference>
<dbReference type="RefSeq" id="WP_203646907.1">
    <property type="nucleotide sequence ID" value="NZ_BOLN01000012.1"/>
</dbReference>
<keyword evidence="4" id="KW-1185">Reference proteome</keyword>
<dbReference type="Gene3D" id="1.10.150.280">
    <property type="entry name" value="AF1531-like domain"/>
    <property type="match status" value="1"/>
</dbReference>
<dbReference type="InterPro" id="IPR004509">
    <property type="entry name" value="Competence_ComEA_HhH"/>
</dbReference>
<dbReference type="Gene3D" id="3.10.560.10">
    <property type="entry name" value="Outer membrane lipoprotein wza domain like"/>
    <property type="match status" value="1"/>
</dbReference>
<dbReference type="InterPro" id="IPR010994">
    <property type="entry name" value="RuvA_2-like"/>
</dbReference>
<sequence>MSRIQEWWLTLSRQQRWLGLTIGISVVVLGGWLALRQPAQAAESTMIPSATGSGQMQQSSAISSGHRPATQSMAGQSSQASSHDTRVFVDVQGAVAHPGLYQFGADMRVADALKAAGGLTNRADRQQINLATRLTDQQQLYVPIKGEKPPASSTATTTSGSGSQKPGSQASAASGGNDKPTAVVNLNTATVADLQQLTGIGEKKAQKIIDYREAHGSFQTVADLAQVPGFGAKTVANLQDQLTTS</sequence>
<organism evidence="3 4">
    <name type="scientific">Levilactobacillus lanxiensis</name>
    <dbReference type="NCBI Taxonomy" id="2799568"/>
    <lineage>
        <taxon>Bacteria</taxon>
        <taxon>Bacillati</taxon>
        <taxon>Bacillota</taxon>
        <taxon>Bacilli</taxon>
        <taxon>Lactobacillales</taxon>
        <taxon>Lactobacillaceae</taxon>
        <taxon>Levilactobacillus</taxon>
    </lineage>
</organism>
<feature type="compositionally biased region" description="Polar residues" evidence="1">
    <location>
        <begin position="164"/>
        <end position="174"/>
    </location>
</feature>
<feature type="region of interest" description="Disordered" evidence="1">
    <location>
        <begin position="49"/>
        <end position="84"/>
    </location>
</feature>
<dbReference type="SUPFAM" id="SSF47781">
    <property type="entry name" value="RuvA domain 2-like"/>
    <property type="match status" value="1"/>
</dbReference>
<comment type="caution">
    <text evidence="3">The sequence shown here is derived from an EMBL/GenBank/DDBJ whole genome shotgun (WGS) entry which is preliminary data.</text>
</comment>
<dbReference type="Pfam" id="PF10531">
    <property type="entry name" value="SLBB"/>
    <property type="match status" value="1"/>
</dbReference>
<gene>
    <name evidence="3" type="ORF">ACFQ44_12905</name>
</gene>
<reference evidence="4" key="1">
    <citation type="journal article" date="2019" name="Int. J. Syst. Evol. Microbiol.">
        <title>The Global Catalogue of Microorganisms (GCM) 10K type strain sequencing project: providing services to taxonomists for standard genome sequencing and annotation.</title>
        <authorList>
            <consortium name="The Broad Institute Genomics Platform"/>
            <consortium name="The Broad Institute Genome Sequencing Center for Infectious Disease"/>
            <person name="Wu L."/>
            <person name="Ma J."/>
        </authorList>
    </citation>
    <scope>NUCLEOTIDE SEQUENCE [LARGE SCALE GENOMIC DNA]</scope>
    <source>
        <strain evidence="4">CCM 8979</strain>
    </source>
</reference>
<accession>A0ABW4D981</accession>
<dbReference type="PANTHER" id="PTHR21180:SF32">
    <property type="entry name" value="ENDONUCLEASE_EXONUCLEASE_PHOSPHATASE FAMILY DOMAIN-CONTAINING PROTEIN 1"/>
    <property type="match status" value="1"/>
</dbReference>
<feature type="compositionally biased region" description="Low complexity" evidence="1">
    <location>
        <begin position="151"/>
        <end position="163"/>
    </location>
</feature>